<dbReference type="AlphaFoldDB" id="A0A2P2P1M3"/>
<evidence type="ECO:0000313" key="1">
    <source>
        <dbReference type="EMBL" id="MBX48627.1"/>
    </source>
</evidence>
<sequence length="29" mass="3533">MMFLLLLRFLHCKNFVLIGWGFWVLPIPK</sequence>
<organism evidence="1">
    <name type="scientific">Rhizophora mucronata</name>
    <name type="common">Asiatic mangrove</name>
    <dbReference type="NCBI Taxonomy" id="61149"/>
    <lineage>
        <taxon>Eukaryota</taxon>
        <taxon>Viridiplantae</taxon>
        <taxon>Streptophyta</taxon>
        <taxon>Embryophyta</taxon>
        <taxon>Tracheophyta</taxon>
        <taxon>Spermatophyta</taxon>
        <taxon>Magnoliopsida</taxon>
        <taxon>eudicotyledons</taxon>
        <taxon>Gunneridae</taxon>
        <taxon>Pentapetalae</taxon>
        <taxon>rosids</taxon>
        <taxon>fabids</taxon>
        <taxon>Malpighiales</taxon>
        <taxon>Rhizophoraceae</taxon>
        <taxon>Rhizophora</taxon>
    </lineage>
</organism>
<protein>
    <submittedName>
        <fullName evidence="1">Uncharacterized protein</fullName>
    </submittedName>
</protein>
<proteinExistence type="predicted"/>
<accession>A0A2P2P1M3</accession>
<name>A0A2P2P1M3_RHIMU</name>
<reference evidence="1" key="1">
    <citation type="submission" date="2018-02" db="EMBL/GenBank/DDBJ databases">
        <title>Rhizophora mucronata_Transcriptome.</title>
        <authorList>
            <person name="Meera S.P."/>
            <person name="Sreeshan A."/>
            <person name="Augustine A."/>
        </authorList>
    </citation>
    <scope>NUCLEOTIDE SEQUENCE</scope>
    <source>
        <tissue evidence="1">Leaf</tissue>
    </source>
</reference>
<dbReference type="EMBL" id="GGEC01068143">
    <property type="protein sequence ID" value="MBX48627.1"/>
    <property type="molecule type" value="Transcribed_RNA"/>
</dbReference>